<dbReference type="Proteomes" id="UP001627154">
    <property type="component" value="Unassembled WGS sequence"/>
</dbReference>
<dbReference type="AlphaFoldDB" id="A0ABD2WEI0"/>
<name>A0ABD2WEI0_9HYME</name>
<evidence type="ECO:0000313" key="1">
    <source>
        <dbReference type="EMBL" id="KAL3391009.1"/>
    </source>
</evidence>
<proteinExistence type="predicted"/>
<gene>
    <name evidence="1" type="ORF">TKK_014262</name>
</gene>
<dbReference type="EMBL" id="JBJJXI010000113">
    <property type="protein sequence ID" value="KAL3391009.1"/>
    <property type="molecule type" value="Genomic_DNA"/>
</dbReference>
<keyword evidence="2" id="KW-1185">Reference proteome</keyword>
<reference evidence="1 2" key="1">
    <citation type="journal article" date="2024" name="bioRxiv">
        <title>A reference genome for Trichogramma kaykai: A tiny desert-dwelling parasitoid wasp with competing sex-ratio distorters.</title>
        <authorList>
            <person name="Culotta J."/>
            <person name="Lindsey A.R."/>
        </authorList>
    </citation>
    <scope>NUCLEOTIDE SEQUENCE [LARGE SCALE GENOMIC DNA]</scope>
    <source>
        <strain evidence="1 2">KSX58</strain>
    </source>
</reference>
<evidence type="ECO:0000313" key="2">
    <source>
        <dbReference type="Proteomes" id="UP001627154"/>
    </source>
</evidence>
<accession>A0ABD2WEI0</accession>
<sequence length="167" mass="18314">MQNKICKKIIYTIKGFGNDKYTTLGRVIIYLMGTPVALHVVPADVPISVHGIIGWDTIDSYGDIVSAADDALIMDGSFHPFINVTETVELPPRSRKTIAARVVNNEPVGLVPLQNLGEGILFGIFIGTRTPQGHVLCRMHQHDGRNHYLAASPGRAITMLCNVLRKQ</sequence>
<comment type="caution">
    <text evidence="1">The sequence shown here is derived from an EMBL/GenBank/DDBJ whole genome shotgun (WGS) entry which is preliminary data.</text>
</comment>
<protein>
    <submittedName>
        <fullName evidence="1">Uncharacterized protein</fullName>
    </submittedName>
</protein>
<organism evidence="1 2">
    <name type="scientific">Trichogramma kaykai</name>
    <dbReference type="NCBI Taxonomy" id="54128"/>
    <lineage>
        <taxon>Eukaryota</taxon>
        <taxon>Metazoa</taxon>
        <taxon>Ecdysozoa</taxon>
        <taxon>Arthropoda</taxon>
        <taxon>Hexapoda</taxon>
        <taxon>Insecta</taxon>
        <taxon>Pterygota</taxon>
        <taxon>Neoptera</taxon>
        <taxon>Endopterygota</taxon>
        <taxon>Hymenoptera</taxon>
        <taxon>Apocrita</taxon>
        <taxon>Proctotrupomorpha</taxon>
        <taxon>Chalcidoidea</taxon>
        <taxon>Trichogrammatidae</taxon>
        <taxon>Trichogramma</taxon>
    </lineage>
</organism>